<feature type="transmembrane region" description="Helical" evidence="6">
    <location>
        <begin position="340"/>
        <end position="362"/>
    </location>
</feature>
<feature type="transmembrane region" description="Helical" evidence="6">
    <location>
        <begin position="249"/>
        <end position="272"/>
    </location>
</feature>
<gene>
    <name evidence="8" type="ORF">J42TS3_25740</name>
</gene>
<evidence type="ECO:0000256" key="2">
    <source>
        <dbReference type="ARBA" id="ARBA00022475"/>
    </source>
</evidence>
<protein>
    <recommendedName>
        <fullName evidence="7">ABC-2 type transporter transmembrane domain-containing protein</fullName>
    </recommendedName>
</protein>
<evidence type="ECO:0000259" key="7">
    <source>
        <dbReference type="Pfam" id="PF12698"/>
    </source>
</evidence>
<proteinExistence type="predicted"/>
<evidence type="ECO:0000256" key="5">
    <source>
        <dbReference type="ARBA" id="ARBA00023136"/>
    </source>
</evidence>
<feature type="transmembrane region" description="Helical" evidence="6">
    <location>
        <begin position="170"/>
        <end position="189"/>
    </location>
</feature>
<evidence type="ECO:0000256" key="6">
    <source>
        <dbReference type="SAM" id="Phobius"/>
    </source>
</evidence>
<feature type="domain" description="ABC-2 type transporter transmembrane" evidence="7">
    <location>
        <begin position="18"/>
        <end position="357"/>
    </location>
</feature>
<evidence type="ECO:0000256" key="1">
    <source>
        <dbReference type="ARBA" id="ARBA00004651"/>
    </source>
</evidence>
<organism evidence="8 9">
    <name type="scientific">Paenibacillus vini</name>
    <dbReference type="NCBI Taxonomy" id="1476024"/>
    <lineage>
        <taxon>Bacteria</taxon>
        <taxon>Bacillati</taxon>
        <taxon>Bacillota</taxon>
        <taxon>Bacilli</taxon>
        <taxon>Bacillales</taxon>
        <taxon>Paenibacillaceae</taxon>
        <taxon>Paenibacillus</taxon>
    </lineage>
</organism>
<evidence type="ECO:0000256" key="3">
    <source>
        <dbReference type="ARBA" id="ARBA00022692"/>
    </source>
</evidence>
<keyword evidence="9" id="KW-1185">Reference proteome</keyword>
<feature type="transmembrane region" description="Helical" evidence="6">
    <location>
        <begin position="221"/>
        <end position="243"/>
    </location>
</feature>
<sequence>MNPVFMAQWMKEKRSPLMVLLFCGLSIIATLLFGQSADSKLKIGAFPASGVEADTAEEWLEVLNANDAIEFIMMDERKARSEVNEGRTDAAIQLMEKDYRIIASIDNPNVQLVGQIVHSAFMEELQLRAAEQFSNDAKAFREGVESFLENPPLAVGVQTPDGKDLIEYDMNLQLLFTFTLFLACFTIGYKINSITMEKVSGIWSRMILSPVRKSEMYMGHLMYSSLIGFIQIVTVFLLFRYIVGFDLGGRFGMLIIVAALYTLTIVAFSMLLTGILRTPEQFNMVFPSVIPIMPLISGAYMPPGTITNQFLLLVSEVLPLKHAVDAMVKISIYDAGWPDVFLPLAKLSMIGVICMGVGINLMERRKG</sequence>
<dbReference type="PANTHER" id="PTHR30294">
    <property type="entry name" value="MEMBRANE COMPONENT OF ABC TRANSPORTER YHHJ-RELATED"/>
    <property type="match status" value="1"/>
</dbReference>
<dbReference type="EMBL" id="BOSL01000007">
    <property type="protein sequence ID" value="GIP53539.1"/>
    <property type="molecule type" value="Genomic_DNA"/>
</dbReference>
<keyword evidence="2" id="KW-1003">Cell membrane</keyword>
<comment type="subcellular location">
    <subcellularLocation>
        <location evidence="1">Cell membrane</location>
        <topology evidence="1">Multi-pass membrane protein</topology>
    </subcellularLocation>
</comment>
<dbReference type="InterPro" id="IPR051449">
    <property type="entry name" value="ABC-2_transporter_component"/>
</dbReference>
<dbReference type="InterPro" id="IPR013525">
    <property type="entry name" value="ABC2_TM"/>
</dbReference>
<keyword evidence="4 6" id="KW-1133">Transmembrane helix</keyword>
<dbReference type="RefSeq" id="WP_213655066.1">
    <property type="nucleotide sequence ID" value="NZ_BOSL01000007.1"/>
</dbReference>
<dbReference type="Proteomes" id="UP000679992">
    <property type="component" value="Unassembled WGS sequence"/>
</dbReference>
<evidence type="ECO:0000256" key="4">
    <source>
        <dbReference type="ARBA" id="ARBA00022989"/>
    </source>
</evidence>
<keyword evidence="3 6" id="KW-0812">Transmembrane</keyword>
<evidence type="ECO:0000313" key="9">
    <source>
        <dbReference type="Proteomes" id="UP000679992"/>
    </source>
</evidence>
<accession>A0ABQ4MC22</accession>
<name>A0ABQ4MC22_9BACL</name>
<feature type="transmembrane region" description="Helical" evidence="6">
    <location>
        <begin position="284"/>
        <end position="301"/>
    </location>
</feature>
<reference evidence="8 9" key="1">
    <citation type="submission" date="2021-03" db="EMBL/GenBank/DDBJ databases">
        <title>Antimicrobial resistance genes in bacteria isolated from Japanese honey, and their potential for conferring macrolide and lincosamide resistance in the American foulbrood pathogen Paenibacillus larvae.</title>
        <authorList>
            <person name="Okamoto M."/>
            <person name="Kumagai M."/>
            <person name="Kanamori H."/>
            <person name="Takamatsu D."/>
        </authorList>
    </citation>
    <scope>NUCLEOTIDE SEQUENCE [LARGE SCALE GENOMIC DNA]</scope>
    <source>
        <strain evidence="8 9">J42TS3</strain>
    </source>
</reference>
<evidence type="ECO:0000313" key="8">
    <source>
        <dbReference type="EMBL" id="GIP53539.1"/>
    </source>
</evidence>
<keyword evidence="5 6" id="KW-0472">Membrane</keyword>
<dbReference type="PANTHER" id="PTHR30294:SF29">
    <property type="entry name" value="MULTIDRUG ABC TRANSPORTER PERMEASE YBHS-RELATED"/>
    <property type="match status" value="1"/>
</dbReference>
<dbReference type="Pfam" id="PF12698">
    <property type="entry name" value="ABC2_membrane_3"/>
    <property type="match status" value="1"/>
</dbReference>
<comment type="caution">
    <text evidence="8">The sequence shown here is derived from an EMBL/GenBank/DDBJ whole genome shotgun (WGS) entry which is preliminary data.</text>
</comment>